<organism evidence="2 3">
    <name type="scientific">Araneus ventricosus</name>
    <name type="common">Orbweaver spider</name>
    <name type="synonym">Epeira ventricosa</name>
    <dbReference type="NCBI Taxonomy" id="182803"/>
    <lineage>
        <taxon>Eukaryota</taxon>
        <taxon>Metazoa</taxon>
        <taxon>Ecdysozoa</taxon>
        <taxon>Arthropoda</taxon>
        <taxon>Chelicerata</taxon>
        <taxon>Arachnida</taxon>
        <taxon>Araneae</taxon>
        <taxon>Araneomorphae</taxon>
        <taxon>Entelegynae</taxon>
        <taxon>Araneoidea</taxon>
        <taxon>Araneidae</taxon>
        <taxon>Araneus</taxon>
    </lineage>
</organism>
<evidence type="ECO:0000313" key="2">
    <source>
        <dbReference type="EMBL" id="GBM62051.1"/>
    </source>
</evidence>
<comment type="caution">
    <text evidence="2">The sequence shown here is derived from an EMBL/GenBank/DDBJ whole genome shotgun (WGS) entry which is preliminary data.</text>
</comment>
<dbReference type="AlphaFoldDB" id="A0A4Y2H9Q8"/>
<name>A0A4Y2H9Q8_ARAVE</name>
<gene>
    <name evidence="2" type="ORF">AVEN_144274_1</name>
</gene>
<accession>A0A4Y2H9Q8</accession>
<feature type="transmembrane region" description="Helical" evidence="1">
    <location>
        <begin position="26"/>
        <end position="47"/>
    </location>
</feature>
<evidence type="ECO:0000313" key="3">
    <source>
        <dbReference type="Proteomes" id="UP000499080"/>
    </source>
</evidence>
<dbReference type="EMBL" id="BGPR01001797">
    <property type="protein sequence ID" value="GBM62051.1"/>
    <property type="molecule type" value="Genomic_DNA"/>
</dbReference>
<keyword evidence="1" id="KW-0812">Transmembrane</keyword>
<proteinExistence type="predicted"/>
<dbReference type="Proteomes" id="UP000499080">
    <property type="component" value="Unassembled WGS sequence"/>
</dbReference>
<keyword evidence="3" id="KW-1185">Reference proteome</keyword>
<protein>
    <submittedName>
        <fullName evidence="2">Uncharacterized protein</fullName>
    </submittedName>
</protein>
<sequence length="98" mass="11912">MDRHRFPSRDYCVSYNETAELSEWNYIPLILFHYTIPLILYHYYLLLQSQNISADHMNWVQKSKVQFDYNNFRFEAAGGLFWDGPRHFEPRSDDEDDI</sequence>
<reference evidence="2 3" key="1">
    <citation type="journal article" date="2019" name="Sci. Rep.">
        <title>Orb-weaving spider Araneus ventricosus genome elucidates the spidroin gene catalogue.</title>
        <authorList>
            <person name="Kono N."/>
            <person name="Nakamura H."/>
            <person name="Ohtoshi R."/>
            <person name="Moran D.A.P."/>
            <person name="Shinohara A."/>
            <person name="Yoshida Y."/>
            <person name="Fujiwara M."/>
            <person name="Mori M."/>
            <person name="Tomita M."/>
            <person name="Arakawa K."/>
        </authorList>
    </citation>
    <scope>NUCLEOTIDE SEQUENCE [LARGE SCALE GENOMIC DNA]</scope>
</reference>
<keyword evidence="1" id="KW-1133">Transmembrane helix</keyword>
<keyword evidence="1" id="KW-0472">Membrane</keyword>
<evidence type="ECO:0000256" key="1">
    <source>
        <dbReference type="SAM" id="Phobius"/>
    </source>
</evidence>